<dbReference type="AlphaFoldDB" id="A0A0D1BUX2"/>
<dbReference type="PATRIC" id="fig|1379739.3.peg.1978"/>
<dbReference type="GO" id="GO:0006355">
    <property type="term" value="P:regulation of DNA-templated transcription"/>
    <property type="evidence" value="ECO:0007669"/>
    <property type="project" value="InterPro"/>
</dbReference>
<dbReference type="InterPro" id="IPR036388">
    <property type="entry name" value="WH-like_DNA-bd_sf"/>
</dbReference>
<accession>A0A0D1BUX2</accession>
<dbReference type="InterPro" id="IPR011990">
    <property type="entry name" value="TPR-like_helical_dom_sf"/>
</dbReference>
<dbReference type="HOGENOM" id="CLU_006325_2_0_9"/>
<dbReference type="InterPro" id="IPR000792">
    <property type="entry name" value="Tscrpt_reg_LuxR_C"/>
</dbReference>
<evidence type="ECO:0000256" key="2">
    <source>
        <dbReference type="ARBA" id="ARBA00023125"/>
    </source>
</evidence>
<evidence type="ECO:0000313" key="5">
    <source>
        <dbReference type="EMBL" id="KIS23567.1"/>
    </source>
</evidence>
<proteinExistence type="predicted"/>
<protein>
    <submittedName>
        <fullName evidence="5">LuxR family transcriptional regulator</fullName>
    </submittedName>
</protein>
<dbReference type="PANTHER" id="PTHR44688">
    <property type="entry name" value="DNA-BINDING TRANSCRIPTIONAL ACTIVATOR DEVR_DOSR"/>
    <property type="match status" value="1"/>
</dbReference>
<dbReference type="Pfam" id="PF25873">
    <property type="entry name" value="WHD_MalT"/>
    <property type="match status" value="1"/>
</dbReference>
<dbReference type="SUPFAM" id="SSF48452">
    <property type="entry name" value="TPR-like"/>
    <property type="match status" value="2"/>
</dbReference>
<keyword evidence="2" id="KW-0238">DNA-binding</keyword>
<evidence type="ECO:0000259" key="4">
    <source>
        <dbReference type="PROSITE" id="PS50043"/>
    </source>
</evidence>
<dbReference type="InterPro" id="IPR016032">
    <property type="entry name" value="Sig_transdc_resp-reg_C-effctor"/>
</dbReference>
<dbReference type="Gene3D" id="1.10.10.10">
    <property type="entry name" value="Winged helix-like DNA-binding domain superfamily/Winged helix DNA-binding domain"/>
    <property type="match status" value="1"/>
</dbReference>
<evidence type="ECO:0000256" key="3">
    <source>
        <dbReference type="ARBA" id="ARBA00023163"/>
    </source>
</evidence>
<dbReference type="SUPFAM" id="SSF52540">
    <property type="entry name" value="P-loop containing nucleoside triphosphate hydrolases"/>
    <property type="match status" value="1"/>
</dbReference>
<dbReference type="EMBL" id="JXSU01000007">
    <property type="protein sequence ID" value="KIS23567.1"/>
    <property type="molecule type" value="Genomic_DNA"/>
</dbReference>
<dbReference type="Proteomes" id="UP000032250">
    <property type="component" value="Unassembled WGS sequence"/>
</dbReference>
<dbReference type="PROSITE" id="PS00622">
    <property type="entry name" value="HTH_LUXR_1"/>
    <property type="match status" value="1"/>
</dbReference>
<dbReference type="OrthoDB" id="9789465at2"/>
<dbReference type="InterPro" id="IPR059106">
    <property type="entry name" value="WHD_MalT"/>
</dbReference>
<evidence type="ECO:0000313" key="6">
    <source>
        <dbReference type="Proteomes" id="UP000032250"/>
    </source>
</evidence>
<keyword evidence="1" id="KW-0805">Transcription regulation</keyword>
<organism evidence="5 6">
    <name type="scientific">Clostridium botulinum B2 450</name>
    <dbReference type="NCBI Taxonomy" id="1379739"/>
    <lineage>
        <taxon>Bacteria</taxon>
        <taxon>Bacillati</taxon>
        <taxon>Bacillota</taxon>
        <taxon>Clostridia</taxon>
        <taxon>Eubacteriales</taxon>
        <taxon>Clostridiaceae</taxon>
        <taxon>Clostridium</taxon>
    </lineage>
</organism>
<dbReference type="Pfam" id="PF00196">
    <property type="entry name" value="GerE"/>
    <property type="match status" value="1"/>
</dbReference>
<name>A0A0D1BUX2_CLOBO</name>
<dbReference type="PRINTS" id="PR00038">
    <property type="entry name" value="HTHLUXR"/>
</dbReference>
<dbReference type="PROSITE" id="PS50043">
    <property type="entry name" value="HTH_LUXR_2"/>
    <property type="match status" value="1"/>
</dbReference>
<feature type="domain" description="HTH luxR-type" evidence="4">
    <location>
        <begin position="796"/>
        <end position="861"/>
    </location>
</feature>
<dbReference type="PANTHER" id="PTHR44688:SF16">
    <property type="entry name" value="DNA-BINDING TRANSCRIPTIONAL ACTIVATOR DEVR_DOSR"/>
    <property type="match status" value="1"/>
</dbReference>
<dbReference type="SMART" id="SM00421">
    <property type="entry name" value="HTH_LUXR"/>
    <property type="match status" value="1"/>
</dbReference>
<dbReference type="InterPro" id="IPR027417">
    <property type="entry name" value="P-loop_NTPase"/>
</dbReference>
<dbReference type="RefSeq" id="WP_003486373.1">
    <property type="nucleotide sequence ID" value="NZ_JXSU01000007.1"/>
</dbReference>
<dbReference type="Gene3D" id="3.40.50.300">
    <property type="entry name" value="P-loop containing nucleotide triphosphate hydrolases"/>
    <property type="match status" value="1"/>
</dbReference>
<comment type="caution">
    <text evidence="5">The sequence shown here is derived from an EMBL/GenBank/DDBJ whole genome shotgun (WGS) entry which is preliminary data.</text>
</comment>
<dbReference type="GO" id="GO:0003677">
    <property type="term" value="F:DNA binding"/>
    <property type="evidence" value="ECO:0007669"/>
    <property type="project" value="UniProtKB-KW"/>
</dbReference>
<gene>
    <name evidence="5" type="ORF">N495_08155</name>
</gene>
<dbReference type="CDD" id="cd06170">
    <property type="entry name" value="LuxR_C_like"/>
    <property type="match status" value="1"/>
</dbReference>
<evidence type="ECO:0000256" key="1">
    <source>
        <dbReference type="ARBA" id="ARBA00023015"/>
    </source>
</evidence>
<keyword evidence="3" id="KW-0804">Transcription</keyword>
<sequence>MDNKVNLIRTKLISPMPRKNYVKREKIIKELEDIKDYKITIIKGAAGSGKSTLLSSFIKDKNLSDVNWISLDKENNQWKSFWYYLIEILKKYLEDNGKELTNTFNTFIRKDEIFNVIPYIVNELAKGEDIFIVFDDFHYIKDEFLNSTLEYLIKYSSNNIHYIFLTREEIPLYLGELRLQGQLLEIEEESLRFSKGECLSFIKNTLNIELTEDIIDKIFNISEGWIAGIQLISLALKSRKDNIFSDISVLNKYVIEYLTEEILKQLSEEERNFLVKTSILNYFNIELCNDILNTKNAEEIINSLIYKNLFVIIIDEQRKIYRYHHLFKEFLNLTFSKVNKDEQIKLNLKACEAFKKQGNIEEAIKHLLEIKAYDKVLIEIENNAQNIEVWSYLKEIPIEYLITSKELTLQRLFYHFVNLEVNECKNLIDILDNKIKEREWFEVINAFKIYIYDSSLDAKLNLQYIEKFNFSEITKAIIYLNSCYIFFAQGYLDKAIYYLDKSNSIGEKYNISYISFFSKSIKACALEELGELYKAECILNNMKEMLDKMPILSNLMFMYHLGIAGIYMKRFEIQKSEEELKLINDFFCDGYEFADRGILYNLMESQFLKGDKKKGKELANKIITIHTTKEKDILLYLYSARIKYFISAGIYSNENLQEYKVLFEKQQKNSNIYIRIDEKITYARVIYILGEQEKAKDILYKCLEYSRKKSFKIYLVDGLIVLTLILEELNESRRTTFNLLREAIHYSVDNRYLKPYVLEGEKLLNIIKKLKNDKDIELTSKEDNFIKNLIDIMEPEKIKAELLTEREKEVMEILFEGASNKQIGERLNISLATVKTHMINIYSKLQVSNRVQAVEKYKKIKAIKY</sequence>
<reference evidence="5 6" key="1">
    <citation type="submission" date="2014-06" db="EMBL/GenBank/DDBJ databases">
        <title>Genome characterization of distinct group I Clostridium botulinum lineages.</title>
        <authorList>
            <person name="Giordani F."/>
            <person name="Anselmo A."/>
            <person name="Fillo S."/>
            <person name="Palozzi A.M."/>
            <person name="Fortunato A."/>
            <person name="Gentile B."/>
            <person name="Ciammaruconi A."/>
            <person name="Anniballi F."/>
            <person name="De Medici D."/>
            <person name="Lista F."/>
        </authorList>
    </citation>
    <scope>NUCLEOTIDE SEQUENCE [LARGE SCALE GENOMIC DNA]</scope>
    <source>
        <strain evidence="5 6">B2 450</strain>
    </source>
</reference>
<dbReference type="SUPFAM" id="SSF46894">
    <property type="entry name" value="C-terminal effector domain of the bipartite response regulators"/>
    <property type="match status" value="1"/>
</dbReference>
<dbReference type="Gene3D" id="1.25.40.10">
    <property type="entry name" value="Tetratricopeptide repeat domain"/>
    <property type="match status" value="1"/>
</dbReference>